<dbReference type="PANTHER" id="PTHR47165:SF4">
    <property type="entry name" value="OS03G0429900 PROTEIN"/>
    <property type="match status" value="1"/>
</dbReference>
<feature type="domain" description="Replication factor A C-terminal" evidence="2">
    <location>
        <begin position="266"/>
        <end position="321"/>
    </location>
</feature>
<feature type="compositionally biased region" description="Acidic residues" evidence="1">
    <location>
        <begin position="417"/>
        <end position="431"/>
    </location>
</feature>
<organism evidence="3 4">
    <name type="scientific">Tanacetum coccineum</name>
    <dbReference type="NCBI Taxonomy" id="301880"/>
    <lineage>
        <taxon>Eukaryota</taxon>
        <taxon>Viridiplantae</taxon>
        <taxon>Streptophyta</taxon>
        <taxon>Embryophyta</taxon>
        <taxon>Tracheophyta</taxon>
        <taxon>Spermatophyta</taxon>
        <taxon>Magnoliopsida</taxon>
        <taxon>eudicotyledons</taxon>
        <taxon>Gunneridae</taxon>
        <taxon>Pentapetalae</taxon>
        <taxon>asterids</taxon>
        <taxon>campanulids</taxon>
        <taxon>Asterales</taxon>
        <taxon>Asteraceae</taxon>
        <taxon>Asteroideae</taxon>
        <taxon>Anthemideae</taxon>
        <taxon>Anthemidinae</taxon>
        <taxon>Tanacetum</taxon>
    </lineage>
</organism>
<keyword evidence="4" id="KW-1185">Reference proteome</keyword>
<evidence type="ECO:0000256" key="1">
    <source>
        <dbReference type="SAM" id="MobiDB-lite"/>
    </source>
</evidence>
<gene>
    <name evidence="3" type="ORF">Tco_0752396</name>
</gene>
<sequence length="442" mass="48433">MSRKSAQNMSSNAEVTYSEGKVHPSDDGSQPRCELYLDELTLGATGVITVMICRSWDVHTLTGRYVSTDFVMSDAKGNAIHNSAKVNVAHNFLKLKEGLVYCLKNFVVQSNKEEYRIFRDHTYMIELDGAMSVRKASVKSGGFVRYPFQLIPLGSIELTDNKYLIDVAGFVTNVGRISHQKSGSRTLDFSLANGSEDEVSLSQAAVHADYSQAKEGTLRPSNAELRLMTSGHEKDGTSQPAVVRNVRKVLCGRTGVFGVKSCGGEKCKKCKKDVDYPVLRSRLELDVSDKTASTVVVMFDEPAKELLKCSADSLVAADDESGFGYADHAGLPLALANIIGTTHTLEMKSHTYYEHGTFESFTCWRIAPEEVVNVDSKSSNMNTSAEVNITKVKRLATKPSIATPSKPTEERRKKELEDSDDEVTGDMDDGGADGKESSLTYK</sequence>
<evidence type="ECO:0000313" key="4">
    <source>
        <dbReference type="Proteomes" id="UP001151760"/>
    </source>
</evidence>
<accession>A0ABQ4Z9Y0</accession>
<dbReference type="GO" id="GO:0003964">
    <property type="term" value="F:RNA-directed DNA polymerase activity"/>
    <property type="evidence" value="ECO:0007669"/>
    <property type="project" value="UniProtKB-KW"/>
</dbReference>
<reference evidence="3" key="2">
    <citation type="submission" date="2022-01" db="EMBL/GenBank/DDBJ databases">
        <authorList>
            <person name="Yamashiro T."/>
            <person name="Shiraishi A."/>
            <person name="Satake H."/>
            <person name="Nakayama K."/>
        </authorList>
    </citation>
    <scope>NUCLEOTIDE SEQUENCE</scope>
</reference>
<dbReference type="Gene3D" id="2.40.50.140">
    <property type="entry name" value="Nucleic acid-binding proteins"/>
    <property type="match status" value="2"/>
</dbReference>
<name>A0ABQ4Z9Y0_9ASTR</name>
<dbReference type="SUPFAM" id="SSF50249">
    <property type="entry name" value="Nucleic acid-binding proteins"/>
    <property type="match status" value="1"/>
</dbReference>
<keyword evidence="3" id="KW-0695">RNA-directed DNA polymerase</keyword>
<evidence type="ECO:0000259" key="2">
    <source>
        <dbReference type="Pfam" id="PF08646"/>
    </source>
</evidence>
<feature type="region of interest" description="Disordered" evidence="1">
    <location>
        <begin position="396"/>
        <end position="442"/>
    </location>
</feature>
<dbReference type="InterPro" id="IPR013955">
    <property type="entry name" value="Rep_factor-A_C"/>
</dbReference>
<feature type="compositionally biased region" description="Basic and acidic residues" evidence="1">
    <location>
        <begin position="407"/>
        <end position="416"/>
    </location>
</feature>
<feature type="region of interest" description="Disordered" evidence="1">
    <location>
        <begin position="1"/>
        <end position="30"/>
    </location>
</feature>
<keyword evidence="3" id="KW-0808">Transferase</keyword>
<reference evidence="3" key="1">
    <citation type="journal article" date="2022" name="Int. J. Mol. Sci.">
        <title>Draft Genome of Tanacetum Coccineum: Genomic Comparison of Closely Related Tanacetum-Family Plants.</title>
        <authorList>
            <person name="Yamashiro T."/>
            <person name="Shiraishi A."/>
            <person name="Nakayama K."/>
            <person name="Satake H."/>
        </authorList>
    </citation>
    <scope>NUCLEOTIDE SEQUENCE</scope>
</reference>
<dbReference type="PANTHER" id="PTHR47165">
    <property type="entry name" value="OS03G0429900 PROTEIN"/>
    <property type="match status" value="1"/>
</dbReference>
<evidence type="ECO:0000313" key="3">
    <source>
        <dbReference type="EMBL" id="GJS85855.1"/>
    </source>
</evidence>
<comment type="caution">
    <text evidence="3">The sequence shown here is derived from an EMBL/GenBank/DDBJ whole genome shotgun (WGS) entry which is preliminary data.</text>
</comment>
<proteinExistence type="predicted"/>
<feature type="compositionally biased region" description="Polar residues" evidence="1">
    <location>
        <begin position="1"/>
        <end position="15"/>
    </location>
</feature>
<dbReference type="EMBL" id="BQNB010011081">
    <property type="protein sequence ID" value="GJS85855.1"/>
    <property type="molecule type" value="Genomic_DNA"/>
</dbReference>
<dbReference type="InterPro" id="IPR012340">
    <property type="entry name" value="NA-bd_OB-fold"/>
</dbReference>
<dbReference type="Proteomes" id="UP001151760">
    <property type="component" value="Unassembled WGS sequence"/>
</dbReference>
<dbReference type="Pfam" id="PF08646">
    <property type="entry name" value="Rep_fac-A_C"/>
    <property type="match status" value="1"/>
</dbReference>
<protein>
    <submittedName>
        <fullName evidence="3">RNA-directed DNA polymerase, eukaryota</fullName>
    </submittedName>
</protein>
<keyword evidence="3" id="KW-0548">Nucleotidyltransferase</keyword>